<keyword evidence="3" id="KW-1185">Reference proteome</keyword>
<dbReference type="EMBL" id="LVJH01000006">
    <property type="protein sequence ID" value="OAB44736.1"/>
    <property type="molecule type" value="Genomic_DNA"/>
</dbReference>
<keyword evidence="1" id="KW-1133">Transmembrane helix</keyword>
<keyword evidence="1" id="KW-0812">Transmembrane</keyword>
<feature type="transmembrane region" description="Helical" evidence="1">
    <location>
        <begin position="144"/>
        <end position="166"/>
    </location>
</feature>
<gene>
    <name evidence="2" type="ORF">PGLA_04795</name>
</gene>
<dbReference type="Proteomes" id="UP000076967">
    <property type="component" value="Unassembled WGS sequence"/>
</dbReference>
<sequence length="324" mass="37220">MTMSQFLISGHLYEHVKWFIDDDGWMSLPIKVIITPGFLFWLGITLLVMLFATIINKQIERNRFVSKILSFLNRFSCYQLTIFRIGIGLGLLLQLCTGSYLAPTFMIDSWWVYASLIVAILGLFHRRLLPLSGLAIAFLYLNAVYQYGLFHSLDYLFYLGIIYYLFAVNSRLKLSALPVLYTLTGISLAWLSMEKMTMPGLAQTLMYEYRIPTFGFSIQEFVLISAFIELALGWVLILGIMNRFTALIITGVFLLTTAVFGFTEVVGHLVIHTLLIMFLIEGKGEPKALYQFHQPMWLRCMFVVVNFCMLLGGLMTSYIWMQQL</sequence>
<feature type="transmembrane region" description="Helical" evidence="1">
    <location>
        <begin position="300"/>
        <end position="321"/>
    </location>
</feature>
<feature type="transmembrane region" description="Helical" evidence="1">
    <location>
        <begin position="101"/>
        <end position="124"/>
    </location>
</feature>
<keyword evidence="1" id="KW-0472">Membrane</keyword>
<evidence type="ECO:0000256" key="1">
    <source>
        <dbReference type="SAM" id="Phobius"/>
    </source>
</evidence>
<feature type="transmembrane region" description="Helical" evidence="1">
    <location>
        <begin position="33"/>
        <end position="55"/>
    </location>
</feature>
<dbReference type="AlphaFoldDB" id="A0A162K8Z8"/>
<reference evidence="2 3" key="1">
    <citation type="submission" date="2016-03" db="EMBL/GenBank/DDBJ databases">
        <title>Draft genome sequence of Paenibacillus glacialis DSM 22343.</title>
        <authorList>
            <person name="Shin S.-K."/>
            <person name="Yi H."/>
        </authorList>
    </citation>
    <scope>NUCLEOTIDE SEQUENCE [LARGE SCALE GENOMIC DNA]</scope>
    <source>
        <strain evidence="2 3">DSM 22343</strain>
    </source>
</reference>
<dbReference type="OrthoDB" id="517560at2"/>
<evidence type="ECO:0000313" key="3">
    <source>
        <dbReference type="Proteomes" id="UP000076967"/>
    </source>
</evidence>
<feature type="transmembrane region" description="Helical" evidence="1">
    <location>
        <begin position="247"/>
        <end position="280"/>
    </location>
</feature>
<proteinExistence type="predicted"/>
<evidence type="ECO:0000313" key="2">
    <source>
        <dbReference type="EMBL" id="OAB44736.1"/>
    </source>
</evidence>
<evidence type="ECO:0008006" key="4">
    <source>
        <dbReference type="Google" id="ProtNLM"/>
    </source>
</evidence>
<comment type="caution">
    <text evidence="2">The sequence shown here is derived from an EMBL/GenBank/DDBJ whole genome shotgun (WGS) entry which is preliminary data.</text>
</comment>
<feature type="transmembrane region" description="Helical" evidence="1">
    <location>
        <begin position="75"/>
        <end position="95"/>
    </location>
</feature>
<feature type="transmembrane region" description="Helical" evidence="1">
    <location>
        <begin position="214"/>
        <end position="241"/>
    </location>
</feature>
<organism evidence="2 3">
    <name type="scientific">Paenibacillus glacialis</name>
    <dbReference type="NCBI Taxonomy" id="494026"/>
    <lineage>
        <taxon>Bacteria</taxon>
        <taxon>Bacillati</taxon>
        <taxon>Bacillota</taxon>
        <taxon>Bacilli</taxon>
        <taxon>Bacillales</taxon>
        <taxon>Paenibacillaceae</taxon>
        <taxon>Paenibacillus</taxon>
    </lineage>
</organism>
<accession>A0A162K8Z8</accession>
<protein>
    <recommendedName>
        <fullName evidence="4">DoxX family protein</fullName>
    </recommendedName>
</protein>
<feature type="transmembrane region" description="Helical" evidence="1">
    <location>
        <begin position="172"/>
        <end position="193"/>
    </location>
</feature>
<name>A0A162K8Z8_9BACL</name>